<accession>A0A919R2B3</accession>
<sequence length="224" mass="23715">MRIRTEIRDEGPGGTPPGPIREDGMHEIRHGEGHGEGHGLGRQWWAIAARGACAIIFGVLALVWPLITLLTLVVLFGAFAIVSGAFTLFGALRGEPGRDPRTWLIVSGVLAVLAGIIAWIWPGITAFALLMLIAAYAIVIGVAEIVAAVRRRAGGDTEWMYIVSGALAIIFGILLFAWPATGALALTWLIGLFAIVYGISLLVLAYRVHDIGHRGAAGTTAHAV</sequence>
<evidence type="ECO:0000313" key="4">
    <source>
        <dbReference type="Proteomes" id="UP000655287"/>
    </source>
</evidence>
<comment type="caution">
    <text evidence="3">The sequence shown here is derived from an EMBL/GenBank/DDBJ whole genome shotgun (WGS) entry which is preliminary data.</text>
</comment>
<feature type="transmembrane region" description="Helical" evidence="2">
    <location>
        <begin position="44"/>
        <end position="64"/>
    </location>
</feature>
<feature type="transmembrane region" description="Helical" evidence="2">
    <location>
        <begin position="127"/>
        <end position="147"/>
    </location>
</feature>
<dbReference type="Pfam" id="PF03729">
    <property type="entry name" value="DUF308"/>
    <property type="match status" value="1"/>
</dbReference>
<feature type="region of interest" description="Disordered" evidence="1">
    <location>
        <begin position="1"/>
        <end position="34"/>
    </location>
</feature>
<feature type="transmembrane region" description="Helical" evidence="2">
    <location>
        <begin position="184"/>
        <end position="206"/>
    </location>
</feature>
<organism evidence="3 4">
    <name type="scientific">Sphaerisporangium rufum</name>
    <dbReference type="NCBI Taxonomy" id="1381558"/>
    <lineage>
        <taxon>Bacteria</taxon>
        <taxon>Bacillati</taxon>
        <taxon>Actinomycetota</taxon>
        <taxon>Actinomycetes</taxon>
        <taxon>Streptosporangiales</taxon>
        <taxon>Streptosporangiaceae</taxon>
        <taxon>Sphaerisporangium</taxon>
    </lineage>
</organism>
<name>A0A919R2B3_9ACTN</name>
<evidence type="ECO:0000313" key="3">
    <source>
        <dbReference type="EMBL" id="GII78414.1"/>
    </source>
</evidence>
<keyword evidence="2" id="KW-0812">Transmembrane</keyword>
<feature type="transmembrane region" description="Helical" evidence="2">
    <location>
        <begin position="159"/>
        <end position="178"/>
    </location>
</feature>
<dbReference type="PANTHER" id="PTHR34989">
    <property type="entry name" value="PROTEIN HDED"/>
    <property type="match status" value="1"/>
</dbReference>
<keyword evidence="2" id="KW-1133">Transmembrane helix</keyword>
<feature type="transmembrane region" description="Helical" evidence="2">
    <location>
        <begin position="70"/>
        <end position="91"/>
    </location>
</feature>
<reference evidence="3" key="1">
    <citation type="submission" date="2021-01" db="EMBL/GenBank/DDBJ databases">
        <title>Whole genome shotgun sequence of Sphaerisporangium rufum NBRC 109079.</title>
        <authorList>
            <person name="Komaki H."/>
            <person name="Tamura T."/>
        </authorList>
    </citation>
    <scope>NUCLEOTIDE SEQUENCE</scope>
    <source>
        <strain evidence="3">NBRC 109079</strain>
    </source>
</reference>
<keyword evidence="2" id="KW-0472">Membrane</keyword>
<dbReference type="PANTHER" id="PTHR34989:SF1">
    <property type="entry name" value="PROTEIN HDED"/>
    <property type="match status" value="1"/>
</dbReference>
<protein>
    <submittedName>
        <fullName evidence="3">Membrane protein</fullName>
    </submittedName>
</protein>
<dbReference type="InterPro" id="IPR052712">
    <property type="entry name" value="Acid_resist_chaperone_HdeD"/>
</dbReference>
<dbReference type="Proteomes" id="UP000655287">
    <property type="component" value="Unassembled WGS sequence"/>
</dbReference>
<feature type="transmembrane region" description="Helical" evidence="2">
    <location>
        <begin position="103"/>
        <end position="121"/>
    </location>
</feature>
<evidence type="ECO:0000256" key="1">
    <source>
        <dbReference type="SAM" id="MobiDB-lite"/>
    </source>
</evidence>
<feature type="compositionally biased region" description="Basic and acidic residues" evidence="1">
    <location>
        <begin position="1"/>
        <end position="11"/>
    </location>
</feature>
<gene>
    <name evidence="3" type="ORF">Sru01_33960</name>
</gene>
<dbReference type="AlphaFoldDB" id="A0A919R2B3"/>
<dbReference type="GO" id="GO:0005886">
    <property type="term" value="C:plasma membrane"/>
    <property type="evidence" value="ECO:0007669"/>
    <property type="project" value="TreeGrafter"/>
</dbReference>
<dbReference type="EMBL" id="BOOU01000048">
    <property type="protein sequence ID" value="GII78414.1"/>
    <property type="molecule type" value="Genomic_DNA"/>
</dbReference>
<feature type="compositionally biased region" description="Basic and acidic residues" evidence="1">
    <location>
        <begin position="20"/>
        <end position="34"/>
    </location>
</feature>
<keyword evidence="4" id="KW-1185">Reference proteome</keyword>
<dbReference type="InterPro" id="IPR005325">
    <property type="entry name" value="DUF308_memb"/>
</dbReference>
<evidence type="ECO:0000256" key="2">
    <source>
        <dbReference type="SAM" id="Phobius"/>
    </source>
</evidence>
<proteinExistence type="predicted"/>